<dbReference type="Gene3D" id="3.40.50.1820">
    <property type="entry name" value="alpha/beta hydrolase"/>
    <property type="match status" value="2"/>
</dbReference>
<dbReference type="Proteomes" id="UP001595841">
    <property type="component" value="Unassembled WGS sequence"/>
</dbReference>
<reference evidence="4" key="1">
    <citation type="journal article" date="2019" name="Int. J. Syst. Evol. Microbiol.">
        <title>The Global Catalogue of Microorganisms (GCM) 10K type strain sequencing project: providing services to taxonomists for standard genome sequencing and annotation.</title>
        <authorList>
            <consortium name="The Broad Institute Genomics Platform"/>
            <consortium name="The Broad Institute Genome Sequencing Center for Infectious Disease"/>
            <person name="Wu L."/>
            <person name="Ma J."/>
        </authorList>
    </citation>
    <scope>NUCLEOTIDE SEQUENCE [LARGE SCALE GENOMIC DNA]</scope>
    <source>
        <strain evidence="4">CGMCC 1.15774</strain>
    </source>
</reference>
<dbReference type="PANTHER" id="PTHR22946:SF8">
    <property type="entry name" value="ACETYL XYLAN ESTERASE DOMAIN-CONTAINING PROTEIN"/>
    <property type="match status" value="1"/>
</dbReference>
<dbReference type="PANTHER" id="PTHR22946">
    <property type="entry name" value="DIENELACTONE HYDROLASE DOMAIN-CONTAINING PROTEIN-RELATED"/>
    <property type="match status" value="1"/>
</dbReference>
<dbReference type="GO" id="GO:0016787">
    <property type="term" value="F:hydrolase activity"/>
    <property type="evidence" value="ECO:0007669"/>
    <property type="project" value="UniProtKB-KW"/>
</dbReference>
<proteinExistence type="predicted"/>
<feature type="chain" id="PRO_5046516839" evidence="1">
    <location>
        <begin position="21"/>
        <end position="727"/>
    </location>
</feature>
<dbReference type="InterPro" id="IPR029058">
    <property type="entry name" value="AB_hydrolase_fold"/>
</dbReference>
<keyword evidence="3" id="KW-0378">Hydrolase</keyword>
<dbReference type="EC" id="3.4.-.-" evidence="3"/>
<protein>
    <submittedName>
        <fullName evidence="3">Alpha/beta hydrolase family protein</fullName>
        <ecNumber evidence="3">3.4.-.-</ecNumber>
    </submittedName>
</protein>
<dbReference type="EMBL" id="JBHSCL010000009">
    <property type="protein sequence ID" value="MFC4221283.1"/>
    <property type="molecule type" value="Genomic_DNA"/>
</dbReference>
<evidence type="ECO:0000313" key="4">
    <source>
        <dbReference type="Proteomes" id="UP001595841"/>
    </source>
</evidence>
<dbReference type="Pfam" id="PF05448">
    <property type="entry name" value="AXE1"/>
    <property type="match status" value="1"/>
</dbReference>
<evidence type="ECO:0000259" key="2">
    <source>
        <dbReference type="Pfam" id="PF05448"/>
    </source>
</evidence>
<dbReference type="InterPro" id="IPR008391">
    <property type="entry name" value="AXE1_dom"/>
</dbReference>
<name>A0ABV8PMC9_9FLAO</name>
<evidence type="ECO:0000313" key="3">
    <source>
        <dbReference type="EMBL" id="MFC4221283.1"/>
    </source>
</evidence>
<feature type="signal peptide" evidence="1">
    <location>
        <begin position="1"/>
        <end position="20"/>
    </location>
</feature>
<accession>A0ABV8PMC9</accession>
<organism evidence="3 4">
    <name type="scientific">Flagellimonas marina</name>
    <dbReference type="NCBI Taxonomy" id="1775168"/>
    <lineage>
        <taxon>Bacteria</taxon>
        <taxon>Pseudomonadati</taxon>
        <taxon>Bacteroidota</taxon>
        <taxon>Flavobacteriia</taxon>
        <taxon>Flavobacteriales</taxon>
        <taxon>Flavobacteriaceae</taxon>
        <taxon>Flagellimonas</taxon>
    </lineage>
</organism>
<comment type="caution">
    <text evidence="3">The sequence shown here is derived from an EMBL/GenBank/DDBJ whole genome shotgun (WGS) entry which is preliminary data.</text>
</comment>
<gene>
    <name evidence="3" type="ORF">ACFOWS_14115</name>
</gene>
<sequence length="727" mass="81771">MKKHIKFCTIILVLFSTVQAQEQQLDFFGYWESYTDIENSLFKHFSNLAYDQINERKDKLNQLNTAEDWLERQSTVKQKLLEVVGPLPEKTPLNPQITGILQRDGYRIEKVIYESLPQYYVTGALYVPDGVKENAPAIFYACGHSLEGFRSPTYQRIIINLVKKGFVVFTIDPMGQGERYEYWGKKAGRFEVKYPDHEHSFAGAQCLISGYSTGNYFIWDVIRGIDYMLSRKEVDPNRIGMTGRSGGGNLTAYVGALDDRILATAPECYITSYEYIYRTIGPQCAEQNLYQMIAKGLDHGDFIEARAPKPTLIISTTRDFFSIQGARETFQEAQNMYSTLGKPENLRMVEDDDRHSSTTKNRKAMYAFFQKQLNNPGSPEDIDVEVPTIKELQVTKTGQLATSFKTKSIYELNKDKVEEQEAARQSSRKDFDNHANEVWASAAEIAGFTAPTDFGKEIFSGSFVNPDHTMEKYLLQGSGDYKIPTLVLKPLENQKDEVVLYFDSAGMEHAVNQDSTVTQILNEGYTIVLADLPGIGSLGPGYLKGDSYIEGVSYNQWFGAMLVGESFVGLRAEDMIRVLHFSKNVVKPDGKVSAIAVGPLGGELLHAAAFDKRIEKVAMVESLLSYSDITSTQFYKPDYIPFTVPGALEKYDLPDLMASLFPRNITLIDPVSADGAPADRDKIDRLLEFPLEIYKQKGSGNNITAHINASKENSATEKLIHWLRAKD</sequence>
<dbReference type="RefSeq" id="WP_379765762.1">
    <property type="nucleotide sequence ID" value="NZ_JBHSCL010000009.1"/>
</dbReference>
<keyword evidence="4" id="KW-1185">Reference proteome</keyword>
<feature type="domain" description="Acetyl xylan esterase" evidence="2">
    <location>
        <begin position="107"/>
        <end position="274"/>
    </location>
</feature>
<keyword evidence="1" id="KW-0732">Signal</keyword>
<dbReference type="SUPFAM" id="SSF53474">
    <property type="entry name" value="alpha/beta-Hydrolases"/>
    <property type="match status" value="1"/>
</dbReference>
<evidence type="ECO:0000256" key="1">
    <source>
        <dbReference type="SAM" id="SignalP"/>
    </source>
</evidence>
<dbReference type="InterPro" id="IPR050261">
    <property type="entry name" value="FrsA_esterase"/>
</dbReference>